<dbReference type="Pfam" id="PF00001">
    <property type="entry name" value="7tm_1"/>
    <property type="match status" value="1"/>
</dbReference>
<keyword evidence="7" id="KW-0675">Receptor</keyword>
<keyword evidence="8" id="KW-0807">Transducer</keyword>
<evidence type="ECO:0000256" key="5">
    <source>
        <dbReference type="ARBA" id="ARBA00023040"/>
    </source>
</evidence>
<feature type="transmembrane region" description="Helical" evidence="9">
    <location>
        <begin position="198"/>
        <end position="221"/>
    </location>
</feature>
<evidence type="ECO:0000256" key="8">
    <source>
        <dbReference type="ARBA" id="ARBA00023224"/>
    </source>
</evidence>
<evidence type="ECO:0000313" key="11">
    <source>
        <dbReference type="EMBL" id="OQV21925.1"/>
    </source>
</evidence>
<dbReference type="EMBL" id="MTYJ01000020">
    <property type="protein sequence ID" value="OQV21925.1"/>
    <property type="molecule type" value="Genomic_DNA"/>
</dbReference>
<proteinExistence type="predicted"/>
<keyword evidence="12" id="KW-1185">Reference proteome</keyword>
<evidence type="ECO:0000256" key="1">
    <source>
        <dbReference type="ARBA" id="ARBA00004651"/>
    </source>
</evidence>
<comment type="subcellular location">
    <subcellularLocation>
        <location evidence="1">Cell membrane</location>
        <topology evidence="1">Multi-pass membrane protein</topology>
    </subcellularLocation>
</comment>
<dbReference type="InterPro" id="IPR017452">
    <property type="entry name" value="GPCR_Rhodpsn_7TM"/>
</dbReference>
<dbReference type="PROSITE" id="PS50262">
    <property type="entry name" value="G_PROTEIN_RECEP_F1_2"/>
    <property type="match status" value="1"/>
</dbReference>
<evidence type="ECO:0000256" key="9">
    <source>
        <dbReference type="SAM" id="Phobius"/>
    </source>
</evidence>
<comment type="caution">
    <text evidence="11">The sequence shown here is derived from an EMBL/GenBank/DDBJ whole genome shotgun (WGS) entry which is preliminary data.</text>
</comment>
<dbReference type="CDD" id="cd00637">
    <property type="entry name" value="7tm_classA_rhodopsin-like"/>
    <property type="match status" value="1"/>
</dbReference>
<keyword evidence="5" id="KW-0297">G-protein coupled receptor</keyword>
<dbReference type="OrthoDB" id="10044919at2759"/>
<protein>
    <recommendedName>
        <fullName evidence="10">G-protein coupled receptors family 1 profile domain-containing protein</fullName>
    </recommendedName>
</protein>
<accession>A0A1W0X347</accession>
<evidence type="ECO:0000256" key="7">
    <source>
        <dbReference type="ARBA" id="ARBA00023170"/>
    </source>
</evidence>
<organism evidence="11 12">
    <name type="scientific">Hypsibius exemplaris</name>
    <name type="common">Freshwater tardigrade</name>
    <dbReference type="NCBI Taxonomy" id="2072580"/>
    <lineage>
        <taxon>Eukaryota</taxon>
        <taxon>Metazoa</taxon>
        <taxon>Ecdysozoa</taxon>
        <taxon>Tardigrada</taxon>
        <taxon>Eutardigrada</taxon>
        <taxon>Parachela</taxon>
        <taxon>Hypsibioidea</taxon>
        <taxon>Hypsibiidae</taxon>
        <taxon>Hypsibius</taxon>
    </lineage>
</organism>
<feature type="transmembrane region" description="Helical" evidence="9">
    <location>
        <begin position="249"/>
        <end position="267"/>
    </location>
</feature>
<dbReference type="GO" id="GO:0004930">
    <property type="term" value="F:G protein-coupled receptor activity"/>
    <property type="evidence" value="ECO:0007669"/>
    <property type="project" value="UniProtKB-KW"/>
</dbReference>
<sequence>MTIIAISAILTLQNTSRAIILSAEQYSQLYIWAAVALPVVLAGAFGNILTLIVILRARWYATGIQVLILKLTVCEVLTTCIIYPLLIIGTLVADVSLWQIPGVCQLMAYLFYSITCTIPLMCAMIAVNQFCLIVLPGLTRGTTQRAGGIMMISLSFTISLLTFAIPLSGIDGRFGLIEPINICVWQHWTASQTFQTGFILLIYVIPGGTIATCYVFIFLFIRLRRCTCVPLQAGRVLCRLIQTTKTMGLTFLVYAICYLPLNLMAWASVHKFVEPHSTVYAWLLLLYISSDCLHPVWQ</sequence>
<feature type="transmembrane region" description="Helical" evidence="9">
    <location>
        <begin position="28"/>
        <end position="55"/>
    </location>
</feature>
<gene>
    <name evidence="11" type="ORF">BV898_04138</name>
</gene>
<dbReference type="Proteomes" id="UP000192578">
    <property type="component" value="Unassembled WGS sequence"/>
</dbReference>
<keyword evidence="6 9" id="KW-0472">Membrane</keyword>
<evidence type="ECO:0000256" key="3">
    <source>
        <dbReference type="ARBA" id="ARBA00022692"/>
    </source>
</evidence>
<evidence type="ECO:0000256" key="4">
    <source>
        <dbReference type="ARBA" id="ARBA00022989"/>
    </source>
</evidence>
<dbReference type="InterPro" id="IPR000276">
    <property type="entry name" value="GPCR_Rhodpsn"/>
</dbReference>
<dbReference type="GO" id="GO:0005886">
    <property type="term" value="C:plasma membrane"/>
    <property type="evidence" value="ECO:0007669"/>
    <property type="project" value="UniProtKB-SubCell"/>
</dbReference>
<dbReference type="AlphaFoldDB" id="A0A1W0X347"/>
<feature type="domain" description="G-protein coupled receptors family 1 profile" evidence="10">
    <location>
        <begin position="46"/>
        <end position="298"/>
    </location>
</feature>
<dbReference type="PRINTS" id="PR00237">
    <property type="entry name" value="GPCRRHODOPSN"/>
</dbReference>
<keyword evidence="2" id="KW-1003">Cell membrane</keyword>
<feature type="transmembrane region" description="Helical" evidence="9">
    <location>
        <begin position="109"/>
        <end position="135"/>
    </location>
</feature>
<keyword evidence="3 9" id="KW-0812">Transmembrane</keyword>
<feature type="transmembrane region" description="Helical" evidence="9">
    <location>
        <begin position="147"/>
        <end position="167"/>
    </location>
</feature>
<evidence type="ECO:0000256" key="6">
    <source>
        <dbReference type="ARBA" id="ARBA00023136"/>
    </source>
</evidence>
<dbReference type="PANTHER" id="PTHR24228:SF59">
    <property type="entry name" value="NEUROPEPTIDE RECEPTOR 15"/>
    <property type="match status" value="1"/>
</dbReference>
<dbReference type="Gene3D" id="1.20.1070.10">
    <property type="entry name" value="Rhodopsin 7-helix transmembrane proteins"/>
    <property type="match status" value="1"/>
</dbReference>
<evidence type="ECO:0000256" key="2">
    <source>
        <dbReference type="ARBA" id="ARBA00022475"/>
    </source>
</evidence>
<reference evidence="12" key="1">
    <citation type="submission" date="2017-01" db="EMBL/GenBank/DDBJ databases">
        <title>Comparative genomics of anhydrobiosis in the tardigrade Hypsibius dujardini.</title>
        <authorList>
            <person name="Yoshida Y."/>
            <person name="Koutsovoulos G."/>
            <person name="Laetsch D."/>
            <person name="Stevens L."/>
            <person name="Kumar S."/>
            <person name="Horikawa D."/>
            <person name="Ishino K."/>
            <person name="Komine S."/>
            <person name="Tomita M."/>
            <person name="Blaxter M."/>
            <person name="Arakawa K."/>
        </authorList>
    </citation>
    <scope>NUCLEOTIDE SEQUENCE [LARGE SCALE GENOMIC DNA]</scope>
    <source>
        <strain evidence="12">Z151</strain>
    </source>
</reference>
<keyword evidence="4 9" id="KW-1133">Transmembrane helix</keyword>
<dbReference type="SUPFAM" id="SSF81321">
    <property type="entry name" value="Family A G protein-coupled receptor-like"/>
    <property type="match status" value="1"/>
</dbReference>
<evidence type="ECO:0000313" key="12">
    <source>
        <dbReference type="Proteomes" id="UP000192578"/>
    </source>
</evidence>
<evidence type="ECO:0000259" key="10">
    <source>
        <dbReference type="PROSITE" id="PS50262"/>
    </source>
</evidence>
<dbReference type="PANTHER" id="PTHR24228">
    <property type="entry name" value="B2 BRADYKININ RECEPTOR/ANGIOTENSIN II RECEPTOR"/>
    <property type="match status" value="1"/>
</dbReference>
<feature type="transmembrane region" description="Helical" evidence="9">
    <location>
        <begin position="67"/>
        <end position="89"/>
    </location>
</feature>
<name>A0A1W0X347_HYPEX</name>